<keyword evidence="4" id="KW-0472">Membrane</keyword>
<dbReference type="Proteomes" id="UP000054144">
    <property type="component" value="Unassembled WGS sequence"/>
</dbReference>
<dbReference type="GO" id="GO:0045048">
    <property type="term" value="P:protein insertion into ER membrane"/>
    <property type="evidence" value="ECO:0007669"/>
    <property type="project" value="InterPro"/>
</dbReference>
<protein>
    <submittedName>
        <fullName evidence="5">Uncharacterized protein</fullName>
    </submittedName>
</protein>
<dbReference type="InterPro" id="IPR005351">
    <property type="entry name" value="ASTER"/>
</dbReference>
<keyword evidence="6" id="KW-1185">Reference proteome</keyword>
<dbReference type="OrthoDB" id="284718at2759"/>
<dbReference type="GO" id="GO:0044183">
    <property type="term" value="F:protein folding chaperone"/>
    <property type="evidence" value="ECO:0007669"/>
    <property type="project" value="InterPro"/>
</dbReference>
<comment type="subcellular location">
    <subcellularLocation>
        <location evidence="1">Membrane</location>
    </subcellularLocation>
</comment>
<reference evidence="5 6" key="1">
    <citation type="journal article" date="2015" name="Fungal Genet. Biol.">
        <title>Evolution of novel wood decay mechanisms in Agaricales revealed by the genome sequences of Fistulina hepatica and Cylindrobasidium torrendii.</title>
        <authorList>
            <person name="Floudas D."/>
            <person name="Held B.W."/>
            <person name="Riley R."/>
            <person name="Nagy L.G."/>
            <person name="Koehler G."/>
            <person name="Ransdell A.S."/>
            <person name="Younus H."/>
            <person name="Chow J."/>
            <person name="Chiniquy J."/>
            <person name="Lipzen A."/>
            <person name="Tritt A."/>
            <person name="Sun H."/>
            <person name="Haridas S."/>
            <person name="LaButti K."/>
            <person name="Ohm R.A."/>
            <person name="Kues U."/>
            <person name="Blanchette R.A."/>
            <person name="Grigoriev I.V."/>
            <person name="Minto R.E."/>
            <person name="Hibbett D.S."/>
        </authorList>
    </citation>
    <scope>NUCLEOTIDE SEQUENCE [LARGE SCALE GENOMIC DNA]</scope>
    <source>
        <strain evidence="5 6">ATCC 64428</strain>
    </source>
</reference>
<dbReference type="GO" id="GO:0005789">
    <property type="term" value="C:endoplasmic reticulum membrane"/>
    <property type="evidence" value="ECO:0007669"/>
    <property type="project" value="InterPro"/>
</dbReference>
<evidence type="ECO:0000313" key="6">
    <source>
        <dbReference type="Proteomes" id="UP000054144"/>
    </source>
</evidence>
<organism evidence="5 6">
    <name type="scientific">Fistulina hepatica ATCC 64428</name>
    <dbReference type="NCBI Taxonomy" id="1128425"/>
    <lineage>
        <taxon>Eukaryota</taxon>
        <taxon>Fungi</taxon>
        <taxon>Dikarya</taxon>
        <taxon>Basidiomycota</taxon>
        <taxon>Agaricomycotina</taxon>
        <taxon>Agaricomycetes</taxon>
        <taxon>Agaricomycetidae</taxon>
        <taxon>Agaricales</taxon>
        <taxon>Fistulinaceae</taxon>
        <taxon>Fistulina</taxon>
    </lineage>
</organism>
<sequence>MDLRLMHLLKWLPASQLTCIESPSDADSNQGIVDRVYSNDVLTVSELSITVTPAELASRCSRQSYRVQFSINLSFALLIMSSTRDDPRDASKETPFKLPSTWYREEDTIGSTGMLLSGVIIMTRNRYMAWAALFFALSQWTNHHPMRAKEGGGPVASLMLTLSALIPTVQKKVAASS</sequence>
<keyword evidence="3" id="KW-1133">Transmembrane helix</keyword>
<dbReference type="AlphaFoldDB" id="A0A0D7ALT7"/>
<evidence type="ECO:0000256" key="4">
    <source>
        <dbReference type="ARBA" id="ARBA00023136"/>
    </source>
</evidence>
<dbReference type="Pfam" id="PF03669">
    <property type="entry name" value="ASTER"/>
    <property type="match status" value="1"/>
</dbReference>
<gene>
    <name evidence="5" type="ORF">FISHEDRAFT_55691</name>
</gene>
<evidence type="ECO:0000256" key="1">
    <source>
        <dbReference type="ARBA" id="ARBA00004370"/>
    </source>
</evidence>
<evidence type="ECO:0000256" key="3">
    <source>
        <dbReference type="ARBA" id="ARBA00022989"/>
    </source>
</evidence>
<proteinExistence type="predicted"/>
<keyword evidence="2" id="KW-0812">Transmembrane</keyword>
<evidence type="ECO:0000256" key="2">
    <source>
        <dbReference type="ARBA" id="ARBA00022692"/>
    </source>
</evidence>
<name>A0A0D7ALT7_9AGAR</name>
<dbReference type="EMBL" id="KN881630">
    <property type="protein sequence ID" value="KIY52704.1"/>
    <property type="molecule type" value="Genomic_DNA"/>
</dbReference>
<accession>A0A0D7ALT7</accession>
<evidence type="ECO:0000313" key="5">
    <source>
        <dbReference type="EMBL" id="KIY52704.1"/>
    </source>
</evidence>